<reference evidence="3 4" key="1">
    <citation type="submission" date="2015-04" db="EMBL/GenBank/DDBJ databases">
        <title>Taxonomic description and genome sequence of Salinicoccus sediminis sp. nov., a novel hyper halotolerant bacterium isolated from marine sediment.</title>
        <authorList>
            <person name="Mathan Kumar R."/>
            <person name="Kaur G."/>
            <person name="Kumar N."/>
            <person name="Kumar A."/>
            <person name="Singh N.K."/>
            <person name="Kaur N."/>
            <person name="Mayilraj S."/>
        </authorList>
    </citation>
    <scope>NUCLEOTIDE SEQUENCE [LARGE SCALE GENOMIC DNA]</scope>
    <source>
        <strain evidence="3 4">SV-16</strain>
    </source>
</reference>
<keyword evidence="4" id="KW-1185">Reference proteome</keyword>
<dbReference type="PATRIC" id="fig|1432562.3.peg.2037"/>
<dbReference type="GO" id="GO:0046872">
    <property type="term" value="F:metal ion binding"/>
    <property type="evidence" value="ECO:0007669"/>
    <property type="project" value="InterPro"/>
</dbReference>
<feature type="domain" description="ATP-grasp" evidence="2">
    <location>
        <begin position="89"/>
        <end position="344"/>
    </location>
</feature>
<evidence type="ECO:0000256" key="1">
    <source>
        <dbReference type="PROSITE-ProRule" id="PRU00409"/>
    </source>
</evidence>
<dbReference type="GO" id="GO:0016879">
    <property type="term" value="F:ligase activity, forming carbon-nitrogen bonds"/>
    <property type="evidence" value="ECO:0007669"/>
    <property type="project" value="TreeGrafter"/>
</dbReference>
<dbReference type="STRING" id="1432562.WN59_10260"/>
<dbReference type="PROSITE" id="PS50975">
    <property type="entry name" value="ATP_GRASP"/>
    <property type="match status" value="1"/>
</dbReference>
<dbReference type="Pfam" id="PF02655">
    <property type="entry name" value="ATP-grasp_3"/>
    <property type="match status" value="1"/>
</dbReference>
<accession>A0A0M2SI66</accession>
<dbReference type="InterPro" id="IPR011761">
    <property type="entry name" value="ATP-grasp"/>
</dbReference>
<dbReference type="PANTHER" id="PTHR21621">
    <property type="entry name" value="RIBOSOMAL PROTEIN S6 MODIFICATION PROTEIN"/>
    <property type="match status" value="1"/>
</dbReference>
<protein>
    <recommendedName>
        <fullName evidence="2">ATP-grasp domain-containing protein</fullName>
    </recommendedName>
</protein>
<dbReference type="RefSeq" id="WP_046516840.1">
    <property type="nucleotide sequence ID" value="NZ_LAYZ01000024.1"/>
</dbReference>
<keyword evidence="1" id="KW-0547">Nucleotide-binding</keyword>
<proteinExistence type="predicted"/>
<dbReference type="OrthoDB" id="9803907at2"/>
<dbReference type="SUPFAM" id="SSF56059">
    <property type="entry name" value="Glutathione synthetase ATP-binding domain-like"/>
    <property type="match status" value="1"/>
</dbReference>
<sequence>MSKGKDFIKQEILKYGHVPFNTYEESFGSYKRFIGDAAKKHNLTYKQVKGKKFSYLLAGGKQVGKFTGLKPPSTGSIASQICNDKFRLENFLRKMQLPVLTSQNIFEKSHAYELINNDHSHNYVLKPVGLAGGDGIELNIDSANFSEAWDNSIKIQKEKNIAQPSCIVQPYVNGFDIRISIIEGRFVSALLRLPPNIIGDGEQSIEALIGQKNKIRAMTPYFRNKLIPIDLKLENRLAEDGLDIDSVPHKGEVLILNDISNLTLGGDSIDVTDEVSDDIKQAALEATAAIPELYSAGVDMMSEDFRNGGGQILEINTNANYTMHHVPLKGEPKYPFDILVQSILIKHKTGNGLSLTEEETKILKEITRFNMLKSKKMTSIFELTNI</sequence>
<dbReference type="GO" id="GO:0005524">
    <property type="term" value="F:ATP binding"/>
    <property type="evidence" value="ECO:0007669"/>
    <property type="project" value="UniProtKB-UniRule"/>
</dbReference>
<organism evidence="3 4">
    <name type="scientific">Salinicoccus sediminis</name>
    <dbReference type="NCBI Taxonomy" id="1432562"/>
    <lineage>
        <taxon>Bacteria</taxon>
        <taxon>Bacillati</taxon>
        <taxon>Bacillota</taxon>
        <taxon>Bacilli</taxon>
        <taxon>Bacillales</taxon>
        <taxon>Staphylococcaceae</taxon>
        <taxon>Salinicoccus</taxon>
    </lineage>
</organism>
<dbReference type="InterPro" id="IPR003806">
    <property type="entry name" value="ATP-grasp_PylC-type"/>
</dbReference>
<keyword evidence="1" id="KW-0067">ATP-binding</keyword>
<dbReference type="AlphaFoldDB" id="A0A0M2SI66"/>
<evidence type="ECO:0000259" key="2">
    <source>
        <dbReference type="PROSITE" id="PS50975"/>
    </source>
</evidence>
<name>A0A0M2SI66_9STAP</name>
<evidence type="ECO:0000313" key="3">
    <source>
        <dbReference type="EMBL" id="KKK33973.1"/>
    </source>
</evidence>
<dbReference type="EMBL" id="LAYZ01000024">
    <property type="protein sequence ID" value="KKK33973.1"/>
    <property type="molecule type" value="Genomic_DNA"/>
</dbReference>
<evidence type="ECO:0000313" key="4">
    <source>
        <dbReference type="Proteomes" id="UP000034287"/>
    </source>
</evidence>
<dbReference type="GO" id="GO:0005737">
    <property type="term" value="C:cytoplasm"/>
    <property type="evidence" value="ECO:0007669"/>
    <property type="project" value="TreeGrafter"/>
</dbReference>
<gene>
    <name evidence="3" type="ORF">WN59_10260</name>
</gene>
<dbReference type="Gene3D" id="3.30.470.20">
    <property type="entry name" value="ATP-grasp fold, B domain"/>
    <property type="match status" value="2"/>
</dbReference>
<comment type="caution">
    <text evidence="3">The sequence shown here is derived from an EMBL/GenBank/DDBJ whole genome shotgun (WGS) entry which is preliminary data.</text>
</comment>
<dbReference type="PANTHER" id="PTHR21621:SF0">
    <property type="entry name" value="BETA-CITRYLGLUTAMATE SYNTHASE B-RELATED"/>
    <property type="match status" value="1"/>
</dbReference>
<dbReference type="Proteomes" id="UP000034287">
    <property type="component" value="Unassembled WGS sequence"/>
</dbReference>